<sequence length="633" mass="72631">MKNWLFLFVIFIGHYSVGLTQDMARDTMHIVEVEIIESRRELLSDTERKITIDTSQMHNYLSTDVSYLLSKTSLVNILNYGGEGAQSSISIRGGGSSHTSVLWNGLPINSLTTGGADLSMVNVRGFDEINVIYGASGSVYGSGTFGGVVELNNLLDFHKKKEFNVNAGYGSFSNQKYGFQARVASGQVTYSGQLFVSKIKNDFKYTDQLELGHPTETLTHNQTEGYGMIHNANFKLGKNYLNVGLWYQVKDNNIPGTMGRGKPVSYQNQIDSTLKIAWGYKRVFNNIKAEYQSGWIRDYMLYTDKDPVTMNYRTYSEIGSYRWLNSINTRFYLNDRFDFDVLFRYNYLIGDVTAYQKKVYEHEGGLSVSGRYLFDHSKINISLSQDLNTETSPPLMFSLGGLHQLLSQHITLRGKFGTHYRRPTFNERYWIPGGNVNLKSEKGYGFEFGADWKKNINASDFVLLKTSFFLTNNEEMILWMPTLSGNSEPQNSSEVMSRGIEVDFHWLKTLGKSDLNFYIRYGFNDSYYNDESDVNYKQNLAYKPKHIIRTNVVYGLKNLDLSLNNSFQSKTEATSGWLMKEVFLTDVICNYRFKSLHLEGQFKVENVFNESYQMVYAYPMPGRNYYIGINYKF</sequence>
<evidence type="ECO:0000256" key="1">
    <source>
        <dbReference type="ARBA" id="ARBA00004571"/>
    </source>
</evidence>
<keyword evidence="15" id="KW-1185">Reference proteome</keyword>
<dbReference type="Proteomes" id="UP001209229">
    <property type="component" value="Unassembled WGS sequence"/>
</dbReference>
<dbReference type="SUPFAM" id="SSF56935">
    <property type="entry name" value="Porins"/>
    <property type="match status" value="1"/>
</dbReference>
<accession>A0AAE3M4X9</accession>
<keyword evidence="4 10" id="KW-0812">Transmembrane</keyword>
<comment type="subcellular location">
    <subcellularLocation>
        <location evidence="1 10">Cell outer membrane</location>
        <topology evidence="1 10">Multi-pass membrane protein</topology>
    </subcellularLocation>
</comment>
<evidence type="ECO:0000256" key="9">
    <source>
        <dbReference type="ARBA" id="ARBA00023237"/>
    </source>
</evidence>
<feature type="domain" description="TonB-dependent receptor plug" evidence="13">
    <location>
        <begin position="51"/>
        <end position="148"/>
    </location>
</feature>
<dbReference type="InterPro" id="IPR037066">
    <property type="entry name" value="Plug_dom_sf"/>
</dbReference>
<dbReference type="GO" id="GO:0009279">
    <property type="term" value="C:cell outer membrane"/>
    <property type="evidence" value="ECO:0007669"/>
    <property type="project" value="UniProtKB-SubCell"/>
</dbReference>
<name>A0AAE3M4X9_9BACT</name>
<dbReference type="PANTHER" id="PTHR30069">
    <property type="entry name" value="TONB-DEPENDENT OUTER MEMBRANE RECEPTOR"/>
    <property type="match status" value="1"/>
</dbReference>
<protein>
    <submittedName>
        <fullName evidence="14">TonB-dependent receptor</fullName>
    </submittedName>
</protein>
<reference evidence="14" key="1">
    <citation type="submission" date="2022-10" db="EMBL/GenBank/DDBJ databases">
        <authorList>
            <person name="Yu W.X."/>
        </authorList>
    </citation>
    <scope>NUCLEOTIDE SEQUENCE</scope>
    <source>
        <strain evidence="14">AAT</strain>
    </source>
</reference>
<keyword evidence="8 14" id="KW-0675">Receptor</keyword>
<dbReference type="Gene3D" id="2.170.130.10">
    <property type="entry name" value="TonB-dependent receptor, plug domain"/>
    <property type="match status" value="1"/>
</dbReference>
<dbReference type="Pfam" id="PF07715">
    <property type="entry name" value="Plug"/>
    <property type="match status" value="1"/>
</dbReference>
<keyword evidence="2 10" id="KW-0813">Transport</keyword>
<evidence type="ECO:0000256" key="2">
    <source>
        <dbReference type="ARBA" id="ARBA00022448"/>
    </source>
</evidence>
<dbReference type="GO" id="GO:0015344">
    <property type="term" value="F:siderophore uptake transmembrane transporter activity"/>
    <property type="evidence" value="ECO:0007669"/>
    <property type="project" value="TreeGrafter"/>
</dbReference>
<dbReference type="Pfam" id="PF00593">
    <property type="entry name" value="TonB_dep_Rec_b-barrel"/>
    <property type="match status" value="1"/>
</dbReference>
<keyword evidence="9 10" id="KW-0998">Cell outer membrane</keyword>
<comment type="similarity">
    <text evidence="10 11">Belongs to the TonB-dependent receptor family.</text>
</comment>
<proteinExistence type="inferred from homology"/>
<dbReference type="GO" id="GO:0044718">
    <property type="term" value="P:siderophore transmembrane transport"/>
    <property type="evidence" value="ECO:0007669"/>
    <property type="project" value="TreeGrafter"/>
</dbReference>
<comment type="caution">
    <text evidence="14">The sequence shown here is derived from an EMBL/GenBank/DDBJ whole genome shotgun (WGS) entry which is preliminary data.</text>
</comment>
<dbReference type="InterPro" id="IPR036942">
    <property type="entry name" value="Beta-barrel_TonB_sf"/>
</dbReference>
<dbReference type="InterPro" id="IPR000531">
    <property type="entry name" value="Beta-barrel_TonB"/>
</dbReference>
<dbReference type="PROSITE" id="PS52016">
    <property type="entry name" value="TONB_DEPENDENT_REC_3"/>
    <property type="match status" value="1"/>
</dbReference>
<evidence type="ECO:0000256" key="11">
    <source>
        <dbReference type="RuleBase" id="RU003357"/>
    </source>
</evidence>
<keyword evidence="6 11" id="KW-0798">TonB box</keyword>
<keyword evidence="3 10" id="KW-1134">Transmembrane beta strand</keyword>
<organism evidence="14 15">
    <name type="scientific">Plebeiibacterium sediminum</name>
    <dbReference type="NCBI Taxonomy" id="2992112"/>
    <lineage>
        <taxon>Bacteria</taxon>
        <taxon>Pseudomonadati</taxon>
        <taxon>Bacteroidota</taxon>
        <taxon>Bacteroidia</taxon>
        <taxon>Marinilabiliales</taxon>
        <taxon>Marinilabiliaceae</taxon>
        <taxon>Plebeiibacterium</taxon>
    </lineage>
</organism>
<evidence type="ECO:0000256" key="4">
    <source>
        <dbReference type="ARBA" id="ARBA00022692"/>
    </source>
</evidence>
<keyword evidence="5" id="KW-0732">Signal</keyword>
<keyword evidence="7 10" id="KW-0472">Membrane</keyword>
<dbReference type="Gene3D" id="2.40.170.20">
    <property type="entry name" value="TonB-dependent receptor, beta-barrel domain"/>
    <property type="match status" value="1"/>
</dbReference>
<gene>
    <name evidence="14" type="ORF">OM075_10530</name>
</gene>
<dbReference type="PANTHER" id="PTHR30069:SF29">
    <property type="entry name" value="HEMOGLOBIN AND HEMOGLOBIN-HAPTOGLOBIN-BINDING PROTEIN 1-RELATED"/>
    <property type="match status" value="1"/>
</dbReference>
<evidence type="ECO:0000256" key="6">
    <source>
        <dbReference type="ARBA" id="ARBA00023077"/>
    </source>
</evidence>
<dbReference type="InterPro" id="IPR039426">
    <property type="entry name" value="TonB-dep_rcpt-like"/>
</dbReference>
<evidence type="ECO:0000256" key="7">
    <source>
        <dbReference type="ARBA" id="ARBA00023136"/>
    </source>
</evidence>
<dbReference type="AlphaFoldDB" id="A0AAE3M4X9"/>
<evidence type="ECO:0000259" key="12">
    <source>
        <dbReference type="Pfam" id="PF00593"/>
    </source>
</evidence>
<evidence type="ECO:0000256" key="3">
    <source>
        <dbReference type="ARBA" id="ARBA00022452"/>
    </source>
</evidence>
<dbReference type="RefSeq" id="WP_301190470.1">
    <property type="nucleotide sequence ID" value="NZ_JAPDPJ010000021.1"/>
</dbReference>
<dbReference type="InterPro" id="IPR012910">
    <property type="entry name" value="Plug_dom"/>
</dbReference>
<evidence type="ECO:0000256" key="8">
    <source>
        <dbReference type="ARBA" id="ARBA00023170"/>
    </source>
</evidence>
<evidence type="ECO:0000256" key="5">
    <source>
        <dbReference type="ARBA" id="ARBA00022729"/>
    </source>
</evidence>
<evidence type="ECO:0000313" key="14">
    <source>
        <dbReference type="EMBL" id="MCW3786905.1"/>
    </source>
</evidence>
<feature type="domain" description="TonB-dependent receptor-like beta-barrel" evidence="12">
    <location>
        <begin position="177"/>
        <end position="560"/>
    </location>
</feature>
<evidence type="ECO:0000259" key="13">
    <source>
        <dbReference type="Pfam" id="PF07715"/>
    </source>
</evidence>
<evidence type="ECO:0000313" key="15">
    <source>
        <dbReference type="Proteomes" id="UP001209229"/>
    </source>
</evidence>
<dbReference type="EMBL" id="JAPDPJ010000021">
    <property type="protein sequence ID" value="MCW3786905.1"/>
    <property type="molecule type" value="Genomic_DNA"/>
</dbReference>
<evidence type="ECO:0000256" key="10">
    <source>
        <dbReference type="PROSITE-ProRule" id="PRU01360"/>
    </source>
</evidence>